<comment type="caution">
    <text evidence="2">The sequence shown here is derived from an EMBL/GenBank/DDBJ whole genome shotgun (WGS) entry which is preliminary data.</text>
</comment>
<dbReference type="Proteomes" id="UP000231414">
    <property type="component" value="Unassembled WGS sequence"/>
</dbReference>
<organism evidence="2 3">
    <name type="scientific">candidate division WWE3 bacterium CG08_land_8_20_14_0_20_43_13</name>
    <dbReference type="NCBI Taxonomy" id="1975087"/>
    <lineage>
        <taxon>Bacteria</taxon>
        <taxon>Katanobacteria</taxon>
    </lineage>
</organism>
<feature type="transmembrane region" description="Helical" evidence="1">
    <location>
        <begin position="40"/>
        <end position="66"/>
    </location>
</feature>
<dbReference type="EMBL" id="PEYW01000033">
    <property type="protein sequence ID" value="PIS20716.1"/>
    <property type="molecule type" value="Genomic_DNA"/>
</dbReference>
<dbReference type="AlphaFoldDB" id="A0A2H0X713"/>
<gene>
    <name evidence="2" type="ORF">COT52_02290</name>
</gene>
<protein>
    <submittedName>
        <fullName evidence="2">Uncharacterized protein</fullName>
    </submittedName>
</protein>
<keyword evidence="1" id="KW-1133">Transmembrane helix</keyword>
<proteinExistence type="predicted"/>
<reference evidence="3" key="1">
    <citation type="submission" date="2017-09" db="EMBL/GenBank/DDBJ databases">
        <title>Depth-based differentiation of microbial function through sediment-hosted aquifers and enrichment of novel symbionts in the deep terrestrial subsurface.</title>
        <authorList>
            <person name="Probst A.J."/>
            <person name="Ladd B."/>
            <person name="Jarett J.K."/>
            <person name="Geller-Mcgrath D.E."/>
            <person name="Sieber C.M.K."/>
            <person name="Emerson J.B."/>
            <person name="Anantharaman K."/>
            <person name="Thomas B.C."/>
            <person name="Malmstrom R."/>
            <person name="Stieglmeier M."/>
            <person name="Klingl A."/>
            <person name="Woyke T."/>
            <person name="Ryan C.M."/>
            <person name="Banfield J.F."/>
        </authorList>
    </citation>
    <scope>NUCLEOTIDE SEQUENCE [LARGE SCALE GENOMIC DNA]</scope>
</reference>
<keyword evidence="1" id="KW-0812">Transmembrane</keyword>
<name>A0A2H0X713_UNCKA</name>
<evidence type="ECO:0000313" key="2">
    <source>
        <dbReference type="EMBL" id="PIS20716.1"/>
    </source>
</evidence>
<evidence type="ECO:0000313" key="3">
    <source>
        <dbReference type="Proteomes" id="UP000231414"/>
    </source>
</evidence>
<evidence type="ECO:0000256" key="1">
    <source>
        <dbReference type="SAM" id="Phobius"/>
    </source>
</evidence>
<sequence>MGCAGLAFFVVVLLLSCVLLSVFGFDFERMESFLPGILEYFKYCCAGPFLLVALVVALIAGSIATLTSK</sequence>
<keyword evidence="1" id="KW-0472">Membrane</keyword>
<accession>A0A2H0X713</accession>